<evidence type="ECO:0000313" key="4">
    <source>
        <dbReference type="Proteomes" id="UP001197378"/>
    </source>
</evidence>
<dbReference type="Proteomes" id="UP001197378">
    <property type="component" value="Unassembled WGS sequence"/>
</dbReference>
<dbReference type="EMBL" id="JAAXYO010000188">
    <property type="protein sequence ID" value="MBU2789238.1"/>
    <property type="molecule type" value="Genomic_DNA"/>
</dbReference>
<dbReference type="InterPro" id="IPR031571">
    <property type="entry name" value="RcpC_dom"/>
</dbReference>
<proteinExistence type="predicted"/>
<feature type="domain" description="SAF" evidence="2">
    <location>
        <begin position="66"/>
        <end position="130"/>
    </location>
</feature>
<dbReference type="CDD" id="cd11614">
    <property type="entry name" value="SAF_CpaB_FlgA_like"/>
    <property type="match status" value="1"/>
</dbReference>
<accession>A0AAE2YSF7</accession>
<feature type="transmembrane region" description="Helical" evidence="1">
    <location>
        <begin position="22"/>
        <end position="43"/>
    </location>
</feature>
<dbReference type="Pfam" id="PF16976">
    <property type="entry name" value="RcpC"/>
    <property type="match status" value="1"/>
</dbReference>
<keyword evidence="1" id="KW-0812">Transmembrane</keyword>
<evidence type="ECO:0000259" key="2">
    <source>
        <dbReference type="SMART" id="SM00858"/>
    </source>
</evidence>
<keyword evidence="1" id="KW-0472">Membrane</keyword>
<comment type="caution">
    <text evidence="3">The sequence shown here is derived from an EMBL/GenBank/DDBJ whole genome shotgun (WGS) entry which is preliminary data.</text>
</comment>
<protein>
    <submittedName>
        <fullName evidence="3">Flp pilus assembly protein CpaB</fullName>
    </submittedName>
</protein>
<evidence type="ECO:0000256" key="1">
    <source>
        <dbReference type="SAM" id="Phobius"/>
    </source>
</evidence>
<organism evidence="3 4">
    <name type="scientific">Igneacidithiobacillus copahuensis</name>
    <dbReference type="NCBI Taxonomy" id="2724909"/>
    <lineage>
        <taxon>Bacteria</taxon>
        <taxon>Pseudomonadati</taxon>
        <taxon>Pseudomonadota</taxon>
        <taxon>Acidithiobacillia</taxon>
        <taxon>Acidithiobacillales</taxon>
        <taxon>Acidithiobacillaceae</taxon>
        <taxon>Igneacidithiobacillus</taxon>
    </lineage>
</organism>
<sequence length="415" mass="44145">MATQLPNDFESGNVQKKPARALGGWLILAVAIVAGLAAAFLAVHTLRSREEAALDQLRASRAGNMIRAVVPVRDIPAGTILDLGMVAARNIPGDTAPADVITPETFDSYAGHRVNVPLLQGKPILSSYLSGRRTLADIIDPDKLAMTFTVDNISTLDGMLQPGDHADVLWFYAGPVGDEQQGSGQLRARDRFLKAGQDVLPSAGSDALEGPAALPGLAGNTGGPLIFRAGGTEQESKLPKDGVRFLERDLKIVATGTRTVASDSAANMNNDPAMTGQPAQFNTVTVELKPEQIQKLVLAKRLGELQLVLRSHDSQVAASNKVYTVRDILGIRDRKGGPLYAADSIEYIVGGTGQNGQVNKRLDISGLRRLADGSRQKQQGLARQEVSASGDAIPRPVQIDKLLPPVDASRPFLPR</sequence>
<evidence type="ECO:0000313" key="3">
    <source>
        <dbReference type="EMBL" id="MBU2789238.1"/>
    </source>
</evidence>
<name>A0AAE2YSF7_9PROT</name>
<dbReference type="RefSeq" id="WP_215870794.1">
    <property type="nucleotide sequence ID" value="NZ_JAAXYO010000188.1"/>
</dbReference>
<dbReference type="AlphaFoldDB" id="A0AAE2YSF7"/>
<dbReference type="InterPro" id="IPR017592">
    <property type="entry name" value="Pilus_assmbl_Flp-typ_CpaB"/>
</dbReference>
<keyword evidence="4" id="KW-1185">Reference proteome</keyword>
<dbReference type="Pfam" id="PF08666">
    <property type="entry name" value="SAF"/>
    <property type="match status" value="1"/>
</dbReference>
<dbReference type="NCBIfam" id="TIGR03177">
    <property type="entry name" value="pilus_cpaB"/>
    <property type="match status" value="1"/>
</dbReference>
<gene>
    <name evidence="3" type="primary">cpaB</name>
    <name evidence="3" type="ORF">HFQ13_13685</name>
</gene>
<dbReference type="InterPro" id="IPR013974">
    <property type="entry name" value="SAF"/>
</dbReference>
<keyword evidence="1" id="KW-1133">Transmembrane helix</keyword>
<dbReference type="SMART" id="SM00858">
    <property type="entry name" value="SAF"/>
    <property type="match status" value="1"/>
</dbReference>
<reference evidence="3" key="1">
    <citation type="journal article" date="2021" name="ISME J.">
        <title>Genomic evolution of the class Acidithiobacillia: deep-branching Proteobacteria living in extreme acidic conditions.</title>
        <authorList>
            <person name="Moya-Beltran A."/>
            <person name="Beard S."/>
            <person name="Rojas-Villalobos C."/>
            <person name="Issotta F."/>
            <person name="Gallardo Y."/>
            <person name="Ulloa R."/>
            <person name="Giaveno A."/>
            <person name="Degli Esposti M."/>
            <person name="Johnson D.B."/>
            <person name="Quatrini R."/>
        </authorList>
    </citation>
    <scope>NUCLEOTIDE SEQUENCE</scope>
    <source>
        <strain evidence="3">VAN18-1</strain>
    </source>
</reference>